<keyword evidence="2" id="KW-1185">Reference proteome</keyword>
<sequence>MTIEPSNLPRPAAALREHALRTAAQPSHRVQVSAWMRAANVTSVEQLFDAIGGRDAISTSVLLADHRRGVALASTVLLGAKAVMLSSVARHAPGDSRDAQYVVTDERFQATVDAFLSRALPAVKPNHRHADAQLYWITLRTITKLHEAPLYTAEPSFDDVAGEDVCAESDDYLTGAVLLDWALSRGVIAEQDHRALKIRFGGDTAVPVREVAAILGVSEDKVESRLRRAVKRIRDAVTADRADLERACIDARWASGDRRGLAGAIAENGAAA</sequence>
<dbReference type="KEGG" id="mfre:EXE63_01600"/>
<proteinExistence type="predicted"/>
<name>A0A6H0S125_9MYCO</name>
<dbReference type="RefSeq" id="WP_168140517.1">
    <property type="nucleotide sequence ID" value="NZ_CP038797.1"/>
</dbReference>
<dbReference type="Proteomes" id="UP000501849">
    <property type="component" value="Plasmid unnamed1"/>
</dbReference>
<dbReference type="SUPFAM" id="SSF88659">
    <property type="entry name" value="Sigma3 and sigma4 domains of RNA polymerase sigma factors"/>
    <property type="match status" value="1"/>
</dbReference>
<dbReference type="EMBL" id="CP038797">
    <property type="protein sequence ID" value="QIV79737.1"/>
    <property type="molecule type" value="Genomic_DNA"/>
</dbReference>
<dbReference type="InterPro" id="IPR036388">
    <property type="entry name" value="WH-like_DNA-bd_sf"/>
</dbReference>
<reference evidence="1 2" key="1">
    <citation type="submission" date="2019-04" db="EMBL/GenBank/DDBJ databases">
        <title>Draft, Whole-Genome Sequence of the Anthracene-degrading Mycobacterium frederiksbergense LB501T, Isolated from a Polycyclic Aromatic Hydrocarbon (PAH)-Contaminated Soil.</title>
        <authorList>
            <person name="Augelletti F."/>
        </authorList>
    </citation>
    <scope>NUCLEOTIDE SEQUENCE [LARGE SCALE GENOMIC DNA]</scope>
    <source>
        <strain evidence="1 2">LB 501T</strain>
        <plasmid evidence="1 2">unnamed1</plasmid>
    </source>
</reference>
<geneLocation type="plasmid" evidence="1 2">
    <name>unnamed1</name>
</geneLocation>
<gene>
    <name evidence="1" type="ORF">EXE63_01600</name>
</gene>
<dbReference type="Gene3D" id="1.10.10.10">
    <property type="entry name" value="Winged helix-like DNA-binding domain superfamily/Winged helix DNA-binding domain"/>
    <property type="match status" value="1"/>
</dbReference>
<keyword evidence="1" id="KW-0614">Plasmid</keyword>
<organism evidence="1 2">
    <name type="scientific">Mycolicibacterium frederiksbergense</name>
    <dbReference type="NCBI Taxonomy" id="117567"/>
    <lineage>
        <taxon>Bacteria</taxon>
        <taxon>Bacillati</taxon>
        <taxon>Actinomycetota</taxon>
        <taxon>Actinomycetes</taxon>
        <taxon>Mycobacteriales</taxon>
        <taxon>Mycobacteriaceae</taxon>
        <taxon>Mycolicibacterium</taxon>
    </lineage>
</organism>
<evidence type="ECO:0000313" key="2">
    <source>
        <dbReference type="Proteomes" id="UP000501849"/>
    </source>
</evidence>
<evidence type="ECO:0000313" key="1">
    <source>
        <dbReference type="EMBL" id="QIV79737.1"/>
    </source>
</evidence>
<dbReference type="AlphaFoldDB" id="A0A6H0S125"/>
<dbReference type="InterPro" id="IPR013324">
    <property type="entry name" value="RNA_pol_sigma_r3/r4-like"/>
</dbReference>
<accession>A0A6H0S125</accession>
<protein>
    <submittedName>
        <fullName evidence="1">Sigma-70 family RNA polymerase sigma factor</fullName>
    </submittedName>
</protein>